<evidence type="ECO:0000313" key="9">
    <source>
        <dbReference type="EMBL" id="GAO51785.1"/>
    </source>
</evidence>
<proteinExistence type="inferred from homology"/>
<evidence type="ECO:0000256" key="7">
    <source>
        <dbReference type="ARBA" id="ARBA00023136"/>
    </source>
</evidence>
<dbReference type="Proteomes" id="UP000033140">
    <property type="component" value="Unassembled WGS sequence"/>
</dbReference>
<keyword evidence="5" id="KW-0653">Protein transport</keyword>
<dbReference type="GO" id="GO:0000139">
    <property type="term" value="C:Golgi membrane"/>
    <property type="evidence" value="ECO:0007669"/>
    <property type="project" value="UniProtKB-SubCell"/>
</dbReference>
<dbReference type="GO" id="GO:0017119">
    <property type="term" value="C:Golgi transport complex"/>
    <property type="evidence" value="ECO:0007669"/>
    <property type="project" value="InterPro"/>
</dbReference>
<dbReference type="Pfam" id="PF08700">
    <property type="entry name" value="VPS51_Exo84_N"/>
    <property type="match status" value="1"/>
</dbReference>
<feature type="region of interest" description="Disordered" evidence="8">
    <location>
        <begin position="654"/>
        <end position="682"/>
    </location>
</feature>
<dbReference type="GO" id="GO:0006891">
    <property type="term" value="P:intra-Golgi vesicle-mediated transport"/>
    <property type="evidence" value="ECO:0007669"/>
    <property type="project" value="InterPro"/>
</dbReference>
<comment type="similarity">
    <text evidence="2">Belongs to the COG1 family.</text>
</comment>
<dbReference type="OMA" id="PQSLKSW"/>
<evidence type="ECO:0000256" key="5">
    <source>
        <dbReference type="ARBA" id="ARBA00022927"/>
    </source>
</evidence>
<keyword evidence="7" id="KW-0472">Membrane</keyword>
<gene>
    <name evidence="9" type="ORF">G7K_5876-t1</name>
</gene>
<evidence type="ECO:0000256" key="2">
    <source>
        <dbReference type="ARBA" id="ARBA00006653"/>
    </source>
</evidence>
<dbReference type="AlphaFoldDB" id="A0A0E9NQT5"/>
<protein>
    <recommendedName>
        <fullName evidence="3">Conserved oligomeric Golgi complex subunit 1</fullName>
    </recommendedName>
</protein>
<dbReference type="STRING" id="698492.A0A0E9NQT5"/>
<organism evidence="9 10">
    <name type="scientific">Saitoella complicata (strain BCRC 22490 / CBS 7301 / JCM 7358 / NBRC 10748 / NRRL Y-17804)</name>
    <dbReference type="NCBI Taxonomy" id="698492"/>
    <lineage>
        <taxon>Eukaryota</taxon>
        <taxon>Fungi</taxon>
        <taxon>Dikarya</taxon>
        <taxon>Ascomycota</taxon>
        <taxon>Taphrinomycotina</taxon>
        <taxon>Taphrinomycotina incertae sedis</taxon>
        <taxon>Saitoella</taxon>
    </lineage>
</organism>
<comment type="caution">
    <text evidence="9">The sequence shown here is derived from an EMBL/GenBank/DDBJ whole genome shotgun (WGS) entry which is preliminary data.</text>
</comment>
<evidence type="ECO:0000313" key="10">
    <source>
        <dbReference type="Proteomes" id="UP000033140"/>
    </source>
</evidence>
<dbReference type="PANTHER" id="PTHR31658:SF0">
    <property type="entry name" value="CONSERVED OLIGOMERIC GOLGI COMPLEX SUBUNIT 1"/>
    <property type="match status" value="1"/>
</dbReference>
<dbReference type="GO" id="GO:0015031">
    <property type="term" value="P:protein transport"/>
    <property type="evidence" value="ECO:0007669"/>
    <property type="project" value="UniProtKB-KW"/>
</dbReference>
<reference evidence="9 10" key="3">
    <citation type="journal article" date="2015" name="Genome Announc.">
        <title>Draft Genome Sequence of the Archiascomycetous Yeast Saitoella complicata.</title>
        <authorList>
            <person name="Yamauchi K."/>
            <person name="Kondo S."/>
            <person name="Hamamoto M."/>
            <person name="Takahashi Y."/>
            <person name="Ogura Y."/>
            <person name="Hayashi T."/>
            <person name="Nishida H."/>
        </authorList>
    </citation>
    <scope>NUCLEOTIDE SEQUENCE [LARGE SCALE GENOMIC DNA]</scope>
    <source>
        <strain evidence="9 10">NRRL Y-17804</strain>
    </source>
</reference>
<keyword evidence="4" id="KW-0813">Transport</keyword>
<evidence type="ECO:0000256" key="8">
    <source>
        <dbReference type="SAM" id="MobiDB-lite"/>
    </source>
</evidence>
<dbReference type="InterPro" id="IPR033370">
    <property type="entry name" value="COG1"/>
</dbReference>
<dbReference type="PANTHER" id="PTHR31658">
    <property type="entry name" value="CONSERVED OLIGOMERIC GOLGI COMPLEX SUBUNIT 1"/>
    <property type="match status" value="1"/>
</dbReference>
<reference evidence="9 10" key="2">
    <citation type="journal article" date="2014" name="J. Gen. Appl. Microbiol.">
        <title>The early diverging ascomycetous budding yeast Saitoella complicata has three histone deacetylases belonging to the Clr6, Hos2, and Rpd3 lineages.</title>
        <authorList>
            <person name="Nishida H."/>
            <person name="Matsumoto T."/>
            <person name="Kondo S."/>
            <person name="Hamamoto M."/>
            <person name="Yoshikawa H."/>
        </authorList>
    </citation>
    <scope>NUCLEOTIDE SEQUENCE [LARGE SCALE GENOMIC DNA]</scope>
    <source>
        <strain evidence="9 10">NRRL Y-17804</strain>
    </source>
</reference>
<sequence>MDIDLENLGGWEDVFRRYPVQDVVQIERALRERVQSKKKELLDLVNDSYRDLLSTTDTLSTLRESCTQLNAKVSDALSVSDYDTLQRLARAQSAWEIEKNAKVAEKHSLAARLSLLKSIPSAIRSLLSTNLLAATKLFLLSRSILKSLPTTPSPLPYISTLDTRISTLRPLIARKIDNVLAAEGVETGVLVNALAAFAVLHAAGQGDVLQHFLSVRLDSARELLSSAPSTEELLKAVGVYTTSLHAITTIFPTLLSPTPTLTGPALLALSQLGLDKLTHWLSEDIRHFTPWTPSEPLLSTTISEYRKAFISEILDVIGRGARVVLGGVGGVEGVRGLRNEVLKVITQTTTSNGSGRKRRGRGNGENIDVWRKSIAGAVRERVKELLEQDANSLAGCIHTIRPASGKVELWSDELTSLPSTKGAKNFLSQIRDRTRAQTSSNAAFFASWTVATTRIHSDSSTLETWVKLLGDGEEEGEVVEVFGLDAERDELREYQRGVVEEGYAAVFSALEHVVDEDGGMQAARAAGLVRIVRHVRETSPLDKTKGEEVLRRLEALFADAVTIRATEVLAAHTLPQNWTEELPELRLFNDTAHPTQPTLGTYRTALTLAEEVYGYGVHMLTGEVLGVVRARAGERWVRMWRGLVSALEERGVGVGAGGGRGEQGSSAADTETKSNDAPNGTTTTDVSAKLAAQLHFDILFLATVLNDAENGSHLSAVAEEVREEFGVEDGQEVRDAVEAYRRRVVVLV</sequence>
<accession>A0A0E9NQT5</accession>
<dbReference type="RefSeq" id="XP_019022965.1">
    <property type="nucleotide sequence ID" value="XM_019166220.1"/>
</dbReference>
<name>A0A0E9NQT5_SAICN</name>
<evidence type="ECO:0000256" key="4">
    <source>
        <dbReference type="ARBA" id="ARBA00022448"/>
    </source>
</evidence>
<keyword evidence="10" id="KW-1185">Reference proteome</keyword>
<comment type="subcellular location">
    <subcellularLocation>
        <location evidence="1">Golgi apparatus membrane</location>
        <topology evidence="1">Peripheral membrane protein</topology>
    </subcellularLocation>
</comment>
<evidence type="ECO:0000256" key="6">
    <source>
        <dbReference type="ARBA" id="ARBA00023034"/>
    </source>
</evidence>
<dbReference type="EMBL" id="BACD03000052">
    <property type="protein sequence ID" value="GAO51785.1"/>
    <property type="molecule type" value="Genomic_DNA"/>
</dbReference>
<reference evidence="9 10" key="1">
    <citation type="journal article" date="2011" name="J. Gen. Appl. Microbiol.">
        <title>Draft genome sequencing of the enigmatic yeast Saitoella complicata.</title>
        <authorList>
            <person name="Nishida H."/>
            <person name="Hamamoto M."/>
            <person name="Sugiyama J."/>
        </authorList>
    </citation>
    <scope>NUCLEOTIDE SEQUENCE [LARGE SCALE GENOMIC DNA]</scope>
    <source>
        <strain evidence="9 10">NRRL Y-17804</strain>
    </source>
</reference>
<evidence type="ECO:0000256" key="3">
    <source>
        <dbReference type="ARBA" id="ARBA00020978"/>
    </source>
</evidence>
<evidence type="ECO:0000256" key="1">
    <source>
        <dbReference type="ARBA" id="ARBA00004395"/>
    </source>
</evidence>
<keyword evidence="6" id="KW-0333">Golgi apparatus</keyword>